<keyword evidence="5" id="KW-0378">Hydrolase</keyword>
<dbReference type="GO" id="GO:0005509">
    <property type="term" value="F:calcium ion binding"/>
    <property type="evidence" value="ECO:0007669"/>
    <property type="project" value="TreeGrafter"/>
</dbReference>
<comment type="similarity">
    <text evidence="1">Belongs to the SMP-30/CGR1 family.</text>
</comment>
<keyword evidence="3" id="KW-0479">Metal-binding</keyword>
<dbReference type="PANTHER" id="PTHR10907:SF47">
    <property type="entry name" value="REGUCALCIN"/>
    <property type="match status" value="1"/>
</dbReference>
<dbReference type="PANTHER" id="PTHR10907">
    <property type="entry name" value="REGUCALCIN"/>
    <property type="match status" value="1"/>
</dbReference>
<feature type="binding site" evidence="3">
    <location>
        <position position="151"/>
    </location>
    <ligand>
        <name>a divalent metal cation</name>
        <dbReference type="ChEBI" id="CHEBI:60240"/>
    </ligand>
</feature>
<dbReference type="GO" id="GO:0004341">
    <property type="term" value="F:gluconolactonase activity"/>
    <property type="evidence" value="ECO:0007669"/>
    <property type="project" value="TreeGrafter"/>
</dbReference>
<proteinExistence type="inferred from homology"/>
<feature type="active site" description="Proton donor/acceptor" evidence="2">
    <location>
        <position position="198"/>
    </location>
</feature>
<evidence type="ECO:0000313" key="5">
    <source>
        <dbReference type="EMBL" id="XBM49210.1"/>
    </source>
</evidence>
<comment type="cofactor">
    <cofactor evidence="3">
        <name>Zn(2+)</name>
        <dbReference type="ChEBI" id="CHEBI:29105"/>
    </cofactor>
    <text evidence="3">Binds 1 divalent metal cation per subunit.</text>
</comment>
<feature type="binding site" evidence="3">
    <location>
        <position position="18"/>
    </location>
    <ligand>
        <name>a divalent metal cation</name>
        <dbReference type="ChEBI" id="CHEBI:60240"/>
    </ligand>
</feature>
<sequence length="292" mass="30343">MTAHRAKRATVETFELGEGPLWDARSGVLRWVDITAGAVLAGTLEADGTIRPTERAEFGETVGAVTLAEDGGLVVVGARRLWSVSADGRRFGGTTLFADDVPARTNDAAVGPDGSLLVGTHALDDDPGPQCLLRVSAGTVTVLDDDLLLSNGLAFSPDGGTLYSIDTLARTVWARDYDPATGATGPRRVHLTTEGMPDGATVDADGGLWIAFWGAAEVRRFAPDGRRTDTVAVPAPNASSVCFAGPGLDTLVITSARQGLSTAELAAHPASGALFTARVGRRGLPEPHYRTA</sequence>
<dbReference type="InterPro" id="IPR013658">
    <property type="entry name" value="SGL"/>
</dbReference>
<dbReference type="SUPFAM" id="SSF63829">
    <property type="entry name" value="Calcium-dependent phosphotriesterase"/>
    <property type="match status" value="1"/>
</dbReference>
<evidence type="ECO:0000256" key="1">
    <source>
        <dbReference type="ARBA" id="ARBA00008853"/>
    </source>
</evidence>
<dbReference type="EC" id="3.1.1.99" evidence="5"/>
<dbReference type="RefSeq" id="WP_348789129.1">
    <property type="nucleotide sequence ID" value="NZ_CP157390.1"/>
</dbReference>
<dbReference type="Gene3D" id="2.120.10.30">
    <property type="entry name" value="TolB, C-terminal domain"/>
    <property type="match status" value="1"/>
</dbReference>
<dbReference type="PRINTS" id="PR01790">
    <property type="entry name" value="SMP30FAMILY"/>
</dbReference>
<dbReference type="Pfam" id="PF08450">
    <property type="entry name" value="SGL"/>
    <property type="match status" value="1"/>
</dbReference>
<gene>
    <name evidence="5" type="ORF">AAME72_04955</name>
</gene>
<evidence type="ECO:0000256" key="3">
    <source>
        <dbReference type="PIRSR" id="PIRSR605511-2"/>
    </source>
</evidence>
<dbReference type="AlphaFoldDB" id="A0AAU7GCQ0"/>
<dbReference type="GO" id="GO:0019853">
    <property type="term" value="P:L-ascorbic acid biosynthetic process"/>
    <property type="evidence" value="ECO:0007669"/>
    <property type="project" value="TreeGrafter"/>
</dbReference>
<evidence type="ECO:0000256" key="2">
    <source>
        <dbReference type="PIRSR" id="PIRSR605511-1"/>
    </source>
</evidence>
<dbReference type="InterPro" id="IPR011042">
    <property type="entry name" value="6-blade_b-propeller_TolB-like"/>
</dbReference>
<feature type="binding site" evidence="3">
    <location>
        <position position="106"/>
    </location>
    <ligand>
        <name>substrate</name>
    </ligand>
</feature>
<reference evidence="5" key="1">
    <citation type="submission" date="2024-05" db="EMBL/GenBank/DDBJ databases">
        <title>The Natural Products Discovery Center: Release of the First 8490 Sequenced Strains for Exploring Actinobacteria Biosynthetic Diversity.</title>
        <authorList>
            <person name="Kalkreuter E."/>
            <person name="Kautsar S.A."/>
            <person name="Yang D."/>
            <person name="Bader C.D."/>
            <person name="Teijaro C.N."/>
            <person name="Fluegel L."/>
            <person name="Davis C.M."/>
            <person name="Simpson J.R."/>
            <person name="Lauterbach L."/>
            <person name="Steele A.D."/>
            <person name="Gui C."/>
            <person name="Meng S."/>
            <person name="Li G."/>
            <person name="Viehrig K."/>
            <person name="Ye F."/>
            <person name="Su P."/>
            <person name="Kiefer A.F."/>
            <person name="Nichols A."/>
            <person name="Cepeda A.J."/>
            <person name="Yan W."/>
            <person name="Fan B."/>
            <person name="Jiang Y."/>
            <person name="Adhikari A."/>
            <person name="Zheng C.-J."/>
            <person name="Schuster L."/>
            <person name="Cowan T.M."/>
            <person name="Smanski M.J."/>
            <person name="Chevrette M.G."/>
            <person name="de Carvalho L.P.S."/>
            <person name="Shen B."/>
        </authorList>
    </citation>
    <scope>NUCLEOTIDE SEQUENCE</scope>
    <source>
        <strain evidence="5">NPDC080035</strain>
    </source>
</reference>
<dbReference type="InterPro" id="IPR005511">
    <property type="entry name" value="SMP-30"/>
</dbReference>
<organism evidence="5">
    <name type="scientific">Leifsonia sp. NPDC080035</name>
    <dbReference type="NCBI Taxonomy" id="3143936"/>
    <lineage>
        <taxon>Bacteria</taxon>
        <taxon>Bacillati</taxon>
        <taxon>Actinomycetota</taxon>
        <taxon>Actinomycetes</taxon>
        <taxon>Micrococcales</taxon>
        <taxon>Microbacteriaceae</taxon>
        <taxon>Leifsonia</taxon>
    </lineage>
</organism>
<keyword evidence="3" id="KW-0862">Zinc</keyword>
<feature type="binding site" evidence="3">
    <location>
        <position position="198"/>
    </location>
    <ligand>
        <name>a divalent metal cation</name>
        <dbReference type="ChEBI" id="CHEBI:60240"/>
    </ligand>
</feature>
<feature type="domain" description="SMP-30/Gluconolactonase/LRE-like region" evidence="4">
    <location>
        <begin position="16"/>
        <end position="257"/>
    </location>
</feature>
<evidence type="ECO:0000259" key="4">
    <source>
        <dbReference type="Pfam" id="PF08450"/>
    </source>
</evidence>
<dbReference type="EMBL" id="CP157390">
    <property type="protein sequence ID" value="XBM49210.1"/>
    <property type="molecule type" value="Genomic_DNA"/>
</dbReference>
<feature type="binding site" evidence="3">
    <location>
        <position position="104"/>
    </location>
    <ligand>
        <name>substrate</name>
    </ligand>
</feature>
<accession>A0AAU7GCQ0</accession>
<protein>
    <submittedName>
        <fullName evidence="5">SMP-30/gluconolactonase/LRE family protein</fullName>
        <ecNumber evidence="5">3.1.1.99</ecNumber>
    </submittedName>
</protein>
<name>A0AAU7GCQ0_9MICO</name>
<feature type="binding site" evidence="3">
    <location>
        <position position="124"/>
    </location>
    <ligand>
        <name>substrate</name>
    </ligand>
</feature>